<dbReference type="Proteomes" id="UP000694925">
    <property type="component" value="Unplaced"/>
</dbReference>
<dbReference type="KEGG" id="ccal:113464664"/>
<evidence type="ECO:0000313" key="2">
    <source>
        <dbReference type="RefSeq" id="XP_026671434.1"/>
    </source>
</evidence>
<protein>
    <submittedName>
        <fullName evidence="2">Uncharacterized protein LOC113464664</fullName>
    </submittedName>
</protein>
<keyword evidence="1" id="KW-1185">Reference proteome</keyword>
<dbReference type="PROSITE" id="PS50096">
    <property type="entry name" value="IQ"/>
    <property type="match status" value="1"/>
</dbReference>
<sequence length="169" mass="19124">MTSIRTILEATGATREDAERAATVIQAAFRGHYERMALNEAQGKVQWQRAVVNTLDILRKAGATQAEISKAAKHVKFAYRGYYIRRNLRIDAPGAEDEFLKKDERILEPEEAIQAVAWMEMMYEDSGLTMEKANEAATIIQVTLTNKINALFSYSSSVYVLRSKNYLIL</sequence>
<accession>A0AAJ7S6C8</accession>
<dbReference type="InterPro" id="IPR000048">
    <property type="entry name" value="IQ_motif_EF-hand-BS"/>
</dbReference>
<evidence type="ECO:0000313" key="1">
    <source>
        <dbReference type="Proteomes" id="UP000694925"/>
    </source>
</evidence>
<dbReference type="GeneID" id="113464664"/>
<reference evidence="2" key="1">
    <citation type="submission" date="2025-08" db="UniProtKB">
        <authorList>
            <consortium name="RefSeq"/>
        </authorList>
    </citation>
    <scope>IDENTIFICATION</scope>
    <source>
        <tissue evidence="2">Whole body</tissue>
    </source>
</reference>
<name>A0AAJ7S6C8_9HYME</name>
<gene>
    <name evidence="2" type="primary">LOC113464664</name>
</gene>
<dbReference type="SMART" id="SM00015">
    <property type="entry name" value="IQ"/>
    <property type="match status" value="2"/>
</dbReference>
<dbReference type="AlphaFoldDB" id="A0AAJ7S6C8"/>
<organism evidence="1 2">
    <name type="scientific">Ceratina calcarata</name>
    <dbReference type="NCBI Taxonomy" id="156304"/>
    <lineage>
        <taxon>Eukaryota</taxon>
        <taxon>Metazoa</taxon>
        <taxon>Ecdysozoa</taxon>
        <taxon>Arthropoda</taxon>
        <taxon>Hexapoda</taxon>
        <taxon>Insecta</taxon>
        <taxon>Pterygota</taxon>
        <taxon>Neoptera</taxon>
        <taxon>Endopterygota</taxon>
        <taxon>Hymenoptera</taxon>
        <taxon>Apocrita</taxon>
        <taxon>Aculeata</taxon>
        <taxon>Apoidea</taxon>
        <taxon>Anthophila</taxon>
        <taxon>Apidae</taxon>
        <taxon>Ceratina</taxon>
        <taxon>Zadontomerus</taxon>
    </lineage>
</organism>
<dbReference type="RefSeq" id="XP_026671434.1">
    <property type="nucleotide sequence ID" value="XM_026815633.1"/>
</dbReference>
<proteinExistence type="predicted"/>